<dbReference type="Gene3D" id="3.40.50.300">
    <property type="entry name" value="P-loop containing nucleotide triphosphate hydrolases"/>
    <property type="match status" value="1"/>
</dbReference>
<keyword evidence="3" id="KW-0067">ATP-binding</keyword>
<accession>A0ABS4MET0</accession>
<evidence type="ECO:0000256" key="3">
    <source>
        <dbReference type="ARBA" id="ARBA00022840"/>
    </source>
</evidence>
<dbReference type="SUPFAM" id="SSF52540">
    <property type="entry name" value="P-loop containing nucleoside triphosphate hydrolases"/>
    <property type="match status" value="1"/>
</dbReference>
<gene>
    <name evidence="5" type="ORF">J2Z60_001044</name>
</gene>
<dbReference type="PANTHER" id="PTHR30258:SF2">
    <property type="entry name" value="COMG OPERON PROTEIN 1"/>
    <property type="match status" value="1"/>
</dbReference>
<evidence type="ECO:0000256" key="1">
    <source>
        <dbReference type="ARBA" id="ARBA00006611"/>
    </source>
</evidence>
<dbReference type="Gene3D" id="3.30.450.90">
    <property type="match status" value="1"/>
</dbReference>
<comment type="caution">
    <text evidence="5">The sequence shown here is derived from an EMBL/GenBank/DDBJ whole genome shotgun (WGS) entry which is preliminary data.</text>
</comment>
<proteinExistence type="inferred from homology"/>
<dbReference type="InterPro" id="IPR027417">
    <property type="entry name" value="P-loop_NTPase"/>
</dbReference>
<dbReference type="InterPro" id="IPR047667">
    <property type="entry name" value="ATPase_ComGA"/>
</dbReference>
<protein>
    <submittedName>
        <fullName evidence="5">Competence protein ComGA</fullName>
    </submittedName>
</protein>
<dbReference type="Pfam" id="PF00437">
    <property type="entry name" value="T2SSE"/>
    <property type="match status" value="1"/>
</dbReference>
<dbReference type="Proteomes" id="UP001519292">
    <property type="component" value="Unassembled WGS sequence"/>
</dbReference>
<evidence type="ECO:0000313" key="5">
    <source>
        <dbReference type="EMBL" id="MBP2057872.1"/>
    </source>
</evidence>
<reference evidence="5 6" key="1">
    <citation type="submission" date="2021-03" db="EMBL/GenBank/DDBJ databases">
        <title>Genomic Encyclopedia of Type Strains, Phase IV (KMG-IV): sequencing the most valuable type-strain genomes for metagenomic binning, comparative biology and taxonomic classification.</title>
        <authorList>
            <person name="Goeker M."/>
        </authorList>
    </citation>
    <scope>NUCLEOTIDE SEQUENCE [LARGE SCALE GENOMIC DNA]</scope>
    <source>
        <strain evidence="5 6">DSM 101872</strain>
    </source>
</reference>
<evidence type="ECO:0000259" key="4">
    <source>
        <dbReference type="PROSITE" id="PS00662"/>
    </source>
</evidence>
<name>A0ABS4MET0_9LACO</name>
<evidence type="ECO:0000313" key="6">
    <source>
        <dbReference type="Proteomes" id="UP001519292"/>
    </source>
</evidence>
<comment type="similarity">
    <text evidence="1">Belongs to the GSP E family.</text>
</comment>
<dbReference type="NCBIfam" id="NF041000">
    <property type="entry name" value="ATPase_ComGA"/>
    <property type="match status" value="1"/>
</dbReference>
<sequence>MDIQAIANDILIDAINKRVSDIFIMPAIDKYLVKFRLKENVQEFKKVDYALGRELLNYYKFISQMDIAEHRRPQVGSLIKEVAKKRYFLRLSCIGNFNDQESLVIRVIYGMQENRYFLPEQLEQLELLAKRRGMIVTSGPTGSGKTSTMYQVAHSISCNKMVMTIEDPVEIWEETFLQTQVNNVAAITYSDLLKAALRHRPDILIIGEIRDSQTAKLAVNAALSGHLVLATVHAKSTFQTLSRLEGLGVRQDELANSLTAISYQRLLLNQDRQLSCILDIASGKQLRDEIFNSERGNFISWKNNLTYLKKQGQIDEVTFNDYQEG</sequence>
<dbReference type="InterPro" id="IPR001482">
    <property type="entry name" value="T2SS/T4SS_dom"/>
</dbReference>
<organism evidence="5 6">
    <name type="scientific">Lactobacillus colini</name>
    <dbReference type="NCBI Taxonomy" id="1819254"/>
    <lineage>
        <taxon>Bacteria</taxon>
        <taxon>Bacillati</taxon>
        <taxon>Bacillota</taxon>
        <taxon>Bacilli</taxon>
        <taxon>Lactobacillales</taxon>
        <taxon>Lactobacillaceae</taxon>
        <taxon>Lactobacillus</taxon>
    </lineage>
</organism>
<dbReference type="EMBL" id="JAGGLU010000004">
    <property type="protein sequence ID" value="MBP2057872.1"/>
    <property type="molecule type" value="Genomic_DNA"/>
</dbReference>
<dbReference type="PANTHER" id="PTHR30258">
    <property type="entry name" value="TYPE II SECRETION SYSTEM PROTEIN GSPE-RELATED"/>
    <property type="match status" value="1"/>
</dbReference>
<feature type="domain" description="Bacterial type II secretion system protein E" evidence="4">
    <location>
        <begin position="197"/>
        <end position="211"/>
    </location>
</feature>
<dbReference type="PROSITE" id="PS00662">
    <property type="entry name" value="T2SP_E"/>
    <property type="match status" value="1"/>
</dbReference>
<dbReference type="RefSeq" id="WP_209686609.1">
    <property type="nucleotide sequence ID" value="NZ_JAGGLU010000004.1"/>
</dbReference>
<keyword evidence="2" id="KW-0547">Nucleotide-binding</keyword>
<evidence type="ECO:0000256" key="2">
    <source>
        <dbReference type="ARBA" id="ARBA00022741"/>
    </source>
</evidence>
<dbReference type="CDD" id="cd01129">
    <property type="entry name" value="PulE-GspE-like"/>
    <property type="match status" value="1"/>
</dbReference>
<keyword evidence="6" id="KW-1185">Reference proteome</keyword>